<gene>
    <name evidence="1" type="ORF">MUK42_34421</name>
</gene>
<dbReference type="EMBL" id="CP097508">
    <property type="protein sequence ID" value="URE13678.1"/>
    <property type="molecule type" value="Genomic_DNA"/>
</dbReference>
<evidence type="ECO:0000313" key="1">
    <source>
        <dbReference type="EMBL" id="URE13678.1"/>
    </source>
</evidence>
<keyword evidence="2" id="KW-1185">Reference proteome</keyword>
<dbReference type="OrthoDB" id="10542891at2759"/>
<dbReference type="AlphaFoldDB" id="A0A9E7GIJ7"/>
<organism evidence="1 2">
    <name type="scientific">Musa troglodytarum</name>
    <name type="common">fe'i banana</name>
    <dbReference type="NCBI Taxonomy" id="320322"/>
    <lineage>
        <taxon>Eukaryota</taxon>
        <taxon>Viridiplantae</taxon>
        <taxon>Streptophyta</taxon>
        <taxon>Embryophyta</taxon>
        <taxon>Tracheophyta</taxon>
        <taxon>Spermatophyta</taxon>
        <taxon>Magnoliopsida</taxon>
        <taxon>Liliopsida</taxon>
        <taxon>Zingiberales</taxon>
        <taxon>Musaceae</taxon>
        <taxon>Musa</taxon>
    </lineage>
</organism>
<dbReference type="Proteomes" id="UP001055439">
    <property type="component" value="Chromosome 6"/>
</dbReference>
<accession>A0A9E7GIJ7</accession>
<reference evidence="1" key="1">
    <citation type="submission" date="2022-05" db="EMBL/GenBank/DDBJ databases">
        <title>The Musa troglodytarum L. genome provides insights into the mechanism of non-climacteric behaviour and enrichment of carotenoids.</title>
        <authorList>
            <person name="Wang J."/>
        </authorList>
    </citation>
    <scope>NUCLEOTIDE SEQUENCE</scope>
    <source>
        <tissue evidence="1">Leaf</tissue>
    </source>
</reference>
<name>A0A9E7GIJ7_9LILI</name>
<proteinExistence type="predicted"/>
<protein>
    <submittedName>
        <fullName evidence="1">Uncharacterized protein</fullName>
    </submittedName>
</protein>
<evidence type="ECO:0000313" key="2">
    <source>
        <dbReference type="Proteomes" id="UP001055439"/>
    </source>
</evidence>
<sequence>MRELYRRSRMERCVKTKHYTGKGHGGPDVPPLWWATFHPKTSMACLSQSLLCITLCVAAVHCSLNRRETPRLQIHQLLQCIKSSPSLHHHKHLYHTYFCRHPMVNMEYLKFSKRSRWQQSGEFASLPLRRRHRYRH</sequence>